<evidence type="ECO:0000259" key="2">
    <source>
        <dbReference type="Pfam" id="PF05193"/>
    </source>
</evidence>
<dbReference type="FunCoup" id="A0A1Y2EX59">
    <property type="interactions" value="7"/>
</dbReference>
<dbReference type="InParanoid" id="A0A1Y2EX59"/>
<feature type="domain" description="Peptidase M16 C-terminal" evidence="2">
    <location>
        <begin position="7"/>
        <end position="186"/>
    </location>
</feature>
<dbReference type="GO" id="GO:0046872">
    <property type="term" value="F:metal ion binding"/>
    <property type="evidence" value="ECO:0007669"/>
    <property type="project" value="InterPro"/>
</dbReference>
<feature type="region of interest" description="Disordered" evidence="1">
    <location>
        <begin position="814"/>
        <end position="842"/>
    </location>
</feature>
<dbReference type="InterPro" id="IPR011249">
    <property type="entry name" value="Metalloenz_LuxS/M16"/>
</dbReference>
<dbReference type="SUPFAM" id="SSF63411">
    <property type="entry name" value="LuxS/MPP-like metallohydrolase"/>
    <property type="match status" value="3"/>
</dbReference>
<name>A0A1Y2EX59_9BASI</name>
<dbReference type="Proteomes" id="UP000193467">
    <property type="component" value="Unassembled WGS sequence"/>
</dbReference>
<proteinExistence type="predicted"/>
<dbReference type="PANTHER" id="PTHR43016">
    <property type="entry name" value="PRESEQUENCE PROTEASE"/>
    <property type="match status" value="1"/>
</dbReference>
<dbReference type="AlphaFoldDB" id="A0A1Y2EX59"/>
<dbReference type="Gene3D" id="3.30.830.10">
    <property type="entry name" value="Metalloenzyme, LuxS/M16 peptidase-like"/>
    <property type="match status" value="4"/>
</dbReference>
<evidence type="ECO:0000313" key="3">
    <source>
        <dbReference type="EMBL" id="ORY75716.1"/>
    </source>
</evidence>
<dbReference type="PANTHER" id="PTHR43016:SF16">
    <property type="entry name" value="METALLOPROTEASE, PUTATIVE (AFU_ORTHOLOGUE AFUA_4G07610)-RELATED"/>
    <property type="match status" value="1"/>
</dbReference>
<dbReference type="OrthoDB" id="4953at2759"/>
<dbReference type="STRING" id="106004.A0A1Y2EX59"/>
<evidence type="ECO:0000313" key="4">
    <source>
        <dbReference type="Proteomes" id="UP000193467"/>
    </source>
</evidence>
<dbReference type="Pfam" id="PF05193">
    <property type="entry name" value="Peptidase_M16_C"/>
    <property type="match status" value="1"/>
</dbReference>
<dbReference type="EMBL" id="MCGR01000037">
    <property type="protein sequence ID" value="ORY75716.1"/>
    <property type="molecule type" value="Genomic_DNA"/>
</dbReference>
<organism evidence="3 4">
    <name type="scientific">Leucosporidium creatinivorum</name>
    <dbReference type="NCBI Taxonomy" id="106004"/>
    <lineage>
        <taxon>Eukaryota</taxon>
        <taxon>Fungi</taxon>
        <taxon>Dikarya</taxon>
        <taxon>Basidiomycota</taxon>
        <taxon>Pucciniomycotina</taxon>
        <taxon>Microbotryomycetes</taxon>
        <taxon>Leucosporidiales</taxon>
        <taxon>Leucosporidium</taxon>
    </lineage>
</organism>
<accession>A0A1Y2EX59</accession>
<gene>
    <name evidence="3" type="ORF">BCR35DRAFT_353606</name>
</gene>
<comment type="caution">
    <text evidence="3">The sequence shown here is derived from an EMBL/GenBank/DDBJ whole genome shotgun (WGS) entry which is preliminary data.</text>
</comment>
<protein>
    <submittedName>
        <fullName evidence="3">Metalloenzyme, LuxS/M16 peptidase-like protein</fullName>
    </submittedName>
</protein>
<keyword evidence="4" id="KW-1185">Reference proteome</keyword>
<feature type="compositionally biased region" description="Low complexity" evidence="1">
    <location>
        <begin position="826"/>
        <end position="835"/>
    </location>
</feature>
<reference evidence="3 4" key="1">
    <citation type="submission" date="2016-07" db="EMBL/GenBank/DDBJ databases">
        <title>Pervasive Adenine N6-methylation of Active Genes in Fungi.</title>
        <authorList>
            <consortium name="DOE Joint Genome Institute"/>
            <person name="Mondo S.J."/>
            <person name="Dannebaum R.O."/>
            <person name="Kuo R.C."/>
            <person name="Labutti K."/>
            <person name="Haridas S."/>
            <person name="Kuo A."/>
            <person name="Salamov A."/>
            <person name="Ahrendt S.R."/>
            <person name="Lipzen A."/>
            <person name="Sullivan W."/>
            <person name="Andreopoulos W.B."/>
            <person name="Clum A."/>
            <person name="Lindquist E."/>
            <person name="Daum C."/>
            <person name="Ramamoorthy G.K."/>
            <person name="Gryganskyi A."/>
            <person name="Culley D."/>
            <person name="Magnuson J.K."/>
            <person name="James T.Y."/>
            <person name="O'Malley M.A."/>
            <person name="Stajich J.E."/>
            <person name="Spatafora J.W."/>
            <person name="Visel A."/>
            <person name="Grigoriev I.V."/>
        </authorList>
    </citation>
    <scope>NUCLEOTIDE SEQUENCE [LARGE SCALE GENOMIC DNA]</scope>
    <source>
        <strain evidence="3 4">62-1032</strain>
    </source>
</reference>
<dbReference type="FunFam" id="3.30.830.10:FF:000031">
    <property type="entry name" value="Putative zinc metalloprotease"/>
    <property type="match status" value="1"/>
</dbReference>
<evidence type="ECO:0000256" key="1">
    <source>
        <dbReference type="SAM" id="MobiDB-lite"/>
    </source>
</evidence>
<sequence length="842" mass="92555">MEALRKLRVEEIREYHAGSYVPQNLTLIVVGRSLDPQKLLATLEAKTLPTIVAHQQANGPHPLDGSAPSSSRDRTEIVEFPEKDESVGEIMLSWIGVPASDFVQDLALEVLGEYLTDSAVSPLYKEFVEIDEPACTDITFYSSTENPCILSVYLSAVPAPLLKTLGQQFKATLKRIASEPFDMTRMQSVLDRQKMQLLESVETDPADVLSTTILADAIFGKEDASELGPSMKTMSHCHLLEKWTSDDWAKLLEKFYGSASSVQILGQPSAALADKLEKEEKARVAATVEHYGPDGLAKLAKEIEEAQAENDKPIPSELISKFKVPDVKGIEWIKVESARSNGVAKDDSLKNKVQDHLDADGSELPLFVQYDHINSNFIQVSIVLFATDIPGFSPAQLRALLPIYLDSFFTLPVTRSDGTKLDYEDVVRNLDAETLSYSIDINTPLQEGITLKMKVAKDKYPVAIAWLSDLLHNSVFSPQGLDLQGHPEPPSEKRDGSDVSYATYRELISQEVSSNLSMNLLKRAEFLPAFLERLKEEPEQVVKEFEAFRKGLTNPKAMRVQVKGDILSLENPASTWLSHFKPLEKFDKSELVPVKYSKDVMGPLGQNPSKKLVVFGLSSIESSFAYHVAKGPNSWTHEDQPALTVARAVLNAMEGFLWKFIRGAGLAYGANIAQDIESGTIYYRVYKSPDSHAAFAAARDLLNQLVSGEVKIDDLTIESAKSSLAYNTASKESTINDAASASFSNLLFNLPPNYGRVALANTENVTSEDILRVIKKWIAPIFDPASSIGAVASGTAKMEELAKHFEELGYDVERRTFGVDDDESGSESGSGSEGSHSGDESS</sequence>
<dbReference type="InterPro" id="IPR007863">
    <property type="entry name" value="Peptidase_M16_C"/>
</dbReference>